<protein>
    <recommendedName>
        <fullName evidence="4">DoxX family protein</fullName>
    </recommendedName>
</protein>
<organism evidence="2 3">
    <name type="scientific">Tsukamurella soli</name>
    <dbReference type="NCBI Taxonomy" id="644556"/>
    <lineage>
        <taxon>Bacteria</taxon>
        <taxon>Bacillati</taxon>
        <taxon>Actinomycetota</taxon>
        <taxon>Actinomycetes</taxon>
        <taxon>Mycobacteriales</taxon>
        <taxon>Tsukamurellaceae</taxon>
        <taxon>Tsukamurella</taxon>
    </lineage>
</organism>
<gene>
    <name evidence="2" type="ORF">GCM10023147_39360</name>
</gene>
<evidence type="ECO:0008006" key="4">
    <source>
        <dbReference type="Google" id="ProtNLM"/>
    </source>
</evidence>
<dbReference type="RefSeq" id="WP_344999218.1">
    <property type="nucleotide sequence ID" value="NZ_BAABFR010000081.1"/>
</dbReference>
<accession>A0ABP8K4S9</accession>
<sequence length="425" mass="46072">MTDLAEPTTDRAPSPQWTPAQRLTFRLLFTVGGGLLLLSIYGNAGLFLVTQPIVRVLAQLGSLVARGHGVRYETSNVGDTMAIWCAHLGWILVSLLITAVWTALDRRRRDYRSLAGLLLLLARFGLAVSMIVYGMAKVIPTQMGFMALPTYQLQLTGDTSLMGTLWGFMGASTPYSVATGSVELAAGLLLLWRRTTLLGSVIAVVAMTQVFLLNLCYDVPVKLVSGEMLLIALGLTSPYWRPLARLAFGLGPAQPVPLWPPAGAGRRWLRRTAATVKWLVAGGYLVGLAWVGVWAVIGMHSPQSGADGVWRATSVTVDGTEATVTTVPAPWVNVAVSTRRAGYAGLTSQTPSGYVTAWYLTVDGDRLELRERRTDPPTVLTFRLVGSDGMVLTGTLDGHRFVGHYERRAMQRAASHFRLIEPTPP</sequence>
<feature type="transmembrane region" description="Helical" evidence="1">
    <location>
        <begin position="116"/>
        <end position="136"/>
    </location>
</feature>
<evidence type="ECO:0000313" key="2">
    <source>
        <dbReference type="EMBL" id="GAA4400627.1"/>
    </source>
</evidence>
<dbReference type="EMBL" id="BAABFR010000081">
    <property type="protein sequence ID" value="GAA4400627.1"/>
    <property type="molecule type" value="Genomic_DNA"/>
</dbReference>
<keyword evidence="1" id="KW-0472">Membrane</keyword>
<evidence type="ECO:0000313" key="3">
    <source>
        <dbReference type="Proteomes" id="UP001500635"/>
    </source>
</evidence>
<comment type="caution">
    <text evidence="2">The sequence shown here is derived from an EMBL/GenBank/DDBJ whole genome shotgun (WGS) entry which is preliminary data.</text>
</comment>
<keyword evidence="3" id="KW-1185">Reference proteome</keyword>
<feature type="transmembrane region" description="Helical" evidence="1">
    <location>
        <begin position="197"/>
        <end position="217"/>
    </location>
</feature>
<name>A0ABP8K4S9_9ACTN</name>
<feature type="transmembrane region" description="Helical" evidence="1">
    <location>
        <begin position="81"/>
        <end position="104"/>
    </location>
</feature>
<reference evidence="3" key="1">
    <citation type="journal article" date="2019" name="Int. J. Syst. Evol. Microbiol.">
        <title>The Global Catalogue of Microorganisms (GCM) 10K type strain sequencing project: providing services to taxonomists for standard genome sequencing and annotation.</title>
        <authorList>
            <consortium name="The Broad Institute Genomics Platform"/>
            <consortium name="The Broad Institute Genome Sequencing Center for Infectious Disease"/>
            <person name="Wu L."/>
            <person name="Ma J."/>
        </authorList>
    </citation>
    <scope>NUCLEOTIDE SEQUENCE [LARGE SCALE GENOMIC DNA]</scope>
    <source>
        <strain evidence="3">JCM 17688</strain>
    </source>
</reference>
<dbReference type="Proteomes" id="UP001500635">
    <property type="component" value="Unassembled WGS sequence"/>
</dbReference>
<keyword evidence="1" id="KW-1133">Transmembrane helix</keyword>
<feature type="transmembrane region" description="Helical" evidence="1">
    <location>
        <begin position="27"/>
        <end position="49"/>
    </location>
</feature>
<keyword evidence="1" id="KW-0812">Transmembrane</keyword>
<proteinExistence type="predicted"/>
<feature type="transmembrane region" description="Helical" evidence="1">
    <location>
        <begin position="276"/>
        <end position="297"/>
    </location>
</feature>
<evidence type="ECO:0000256" key="1">
    <source>
        <dbReference type="SAM" id="Phobius"/>
    </source>
</evidence>